<protein>
    <submittedName>
        <fullName evidence="1">Uncharacterized protein</fullName>
    </submittedName>
</protein>
<keyword evidence="2" id="KW-1185">Reference proteome</keyword>
<dbReference type="EMBL" id="OX465081">
    <property type="protein sequence ID" value="CAI9283924.1"/>
    <property type="molecule type" value="Genomic_DNA"/>
</dbReference>
<evidence type="ECO:0000313" key="2">
    <source>
        <dbReference type="Proteomes" id="UP001177003"/>
    </source>
</evidence>
<dbReference type="AlphaFoldDB" id="A0AA35Z1G0"/>
<accession>A0AA35Z1G0</accession>
<name>A0AA35Z1G0_LACSI</name>
<evidence type="ECO:0000313" key="1">
    <source>
        <dbReference type="EMBL" id="CAI9283924.1"/>
    </source>
</evidence>
<sequence>MSSLAGQSSARMAGGHCYTAAQTSALMVAPSNQVRCASAKQGQLKMLHGALAGIKEEVHVSEVDRQSGEALGFEKGKQLGGFSTSFGEPEVPNPSRVARRAEEVDVALSSLAETNFAGLFCLGKLDHDNFHQFCGMSKLKDSSSDSEG</sequence>
<proteinExistence type="predicted"/>
<organism evidence="1 2">
    <name type="scientific">Lactuca saligna</name>
    <name type="common">Willowleaf lettuce</name>
    <dbReference type="NCBI Taxonomy" id="75948"/>
    <lineage>
        <taxon>Eukaryota</taxon>
        <taxon>Viridiplantae</taxon>
        <taxon>Streptophyta</taxon>
        <taxon>Embryophyta</taxon>
        <taxon>Tracheophyta</taxon>
        <taxon>Spermatophyta</taxon>
        <taxon>Magnoliopsida</taxon>
        <taxon>eudicotyledons</taxon>
        <taxon>Gunneridae</taxon>
        <taxon>Pentapetalae</taxon>
        <taxon>asterids</taxon>
        <taxon>campanulids</taxon>
        <taxon>Asterales</taxon>
        <taxon>Asteraceae</taxon>
        <taxon>Cichorioideae</taxon>
        <taxon>Cichorieae</taxon>
        <taxon>Lactucinae</taxon>
        <taxon>Lactuca</taxon>
    </lineage>
</organism>
<gene>
    <name evidence="1" type="ORF">LSALG_LOCUS23491</name>
</gene>
<reference evidence="1" key="1">
    <citation type="submission" date="2023-04" db="EMBL/GenBank/DDBJ databases">
        <authorList>
            <person name="Vijverberg K."/>
            <person name="Xiong W."/>
            <person name="Schranz E."/>
        </authorList>
    </citation>
    <scope>NUCLEOTIDE SEQUENCE</scope>
</reference>
<dbReference type="Proteomes" id="UP001177003">
    <property type="component" value="Chromosome 5"/>
</dbReference>